<organism evidence="2 3">
    <name type="scientific">Paenibacillus donghaensis</name>
    <dbReference type="NCBI Taxonomy" id="414771"/>
    <lineage>
        <taxon>Bacteria</taxon>
        <taxon>Bacillati</taxon>
        <taxon>Bacillota</taxon>
        <taxon>Bacilli</taxon>
        <taxon>Bacillales</taxon>
        <taxon>Paenibacillaceae</taxon>
        <taxon>Paenibacillus</taxon>
    </lineage>
</organism>
<proteinExistence type="predicted"/>
<reference evidence="2 3" key="1">
    <citation type="submission" date="2017-06" db="EMBL/GenBank/DDBJ databases">
        <title>Complete genome sequence of Paenibacillus donghaensis KCTC 13049T isolated from East Sea sediment, South Korea.</title>
        <authorList>
            <person name="Jung B.K."/>
            <person name="Hong S.-J."/>
            <person name="Shin J.-H."/>
        </authorList>
    </citation>
    <scope>NUCLEOTIDE SEQUENCE [LARGE SCALE GENOMIC DNA]</scope>
    <source>
        <strain evidence="2 3">KCTC 13049</strain>
    </source>
</reference>
<evidence type="ECO:0000313" key="2">
    <source>
        <dbReference type="EMBL" id="ASA23670.1"/>
    </source>
</evidence>
<dbReference type="AlphaFoldDB" id="A0A2Z2KK29"/>
<dbReference type="Proteomes" id="UP000249890">
    <property type="component" value="Chromosome"/>
</dbReference>
<evidence type="ECO:0000313" key="3">
    <source>
        <dbReference type="Proteomes" id="UP000249890"/>
    </source>
</evidence>
<keyword evidence="3" id="KW-1185">Reference proteome</keyword>
<dbReference type="KEGG" id="pdh:B9T62_24480"/>
<gene>
    <name evidence="2" type="ORF">B9T62_24480</name>
</gene>
<feature type="transmembrane region" description="Helical" evidence="1">
    <location>
        <begin position="12"/>
        <end position="36"/>
    </location>
</feature>
<name>A0A2Z2KK29_9BACL</name>
<keyword evidence="1" id="KW-1133">Transmembrane helix</keyword>
<feature type="transmembrane region" description="Helical" evidence="1">
    <location>
        <begin position="42"/>
        <end position="64"/>
    </location>
</feature>
<protein>
    <submittedName>
        <fullName evidence="2">Uncharacterized protein</fullName>
    </submittedName>
</protein>
<keyword evidence="1" id="KW-0472">Membrane</keyword>
<sequence>MSEQVRKWIITLLVFWGLFQIMYYLLVNIVTEYIIFREPFNNVFQIVGLGLIVLLSLLLTSVLVHPKDSSS</sequence>
<dbReference type="EMBL" id="CP021780">
    <property type="protein sequence ID" value="ASA23670.1"/>
    <property type="molecule type" value="Genomic_DNA"/>
</dbReference>
<keyword evidence="1" id="KW-0812">Transmembrane</keyword>
<accession>A0A2Z2KK29</accession>
<evidence type="ECO:0000256" key="1">
    <source>
        <dbReference type="SAM" id="Phobius"/>
    </source>
</evidence>